<organism evidence="1 2">
    <name type="scientific">Romanomermis culicivorax</name>
    <name type="common">Nematode worm</name>
    <dbReference type="NCBI Taxonomy" id="13658"/>
    <lineage>
        <taxon>Eukaryota</taxon>
        <taxon>Metazoa</taxon>
        <taxon>Ecdysozoa</taxon>
        <taxon>Nematoda</taxon>
        <taxon>Enoplea</taxon>
        <taxon>Dorylaimia</taxon>
        <taxon>Mermithida</taxon>
        <taxon>Mermithoidea</taxon>
        <taxon>Mermithidae</taxon>
        <taxon>Romanomermis</taxon>
    </lineage>
</organism>
<reference evidence="2" key="1">
    <citation type="submission" date="2022-11" db="UniProtKB">
        <authorList>
            <consortium name="WormBaseParasite"/>
        </authorList>
    </citation>
    <scope>IDENTIFICATION</scope>
</reference>
<proteinExistence type="predicted"/>
<dbReference type="WBParaSite" id="nRc.2.0.1.t37031-RA">
    <property type="protein sequence ID" value="nRc.2.0.1.t37031-RA"/>
    <property type="gene ID" value="nRc.2.0.1.g37031"/>
</dbReference>
<sequence length="138" mass="15473">MAAICLQTELFLNTAHYNVLEEITEVERVSFCEDKSDTFSQTEEIEAEQLVPQAQPSLHQPSSWLLEVTKLTKPIFLVAQASLSISPNCQQWVTGTIFPSTSASIPDLIIQPLLNNQVAMEFPIENTIFYITNGRCLL</sequence>
<dbReference type="Proteomes" id="UP000887565">
    <property type="component" value="Unplaced"/>
</dbReference>
<keyword evidence="1" id="KW-1185">Reference proteome</keyword>
<name>A0A915KGD1_ROMCU</name>
<evidence type="ECO:0000313" key="2">
    <source>
        <dbReference type="WBParaSite" id="nRc.2.0.1.t37031-RA"/>
    </source>
</evidence>
<accession>A0A915KGD1</accession>
<dbReference type="AlphaFoldDB" id="A0A915KGD1"/>
<protein>
    <submittedName>
        <fullName evidence="2">Uncharacterized protein</fullName>
    </submittedName>
</protein>
<evidence type="ECO:0000313" key="1">
    <source>
        <dbReference type="Proteomes" id="UP000887565"/>
    </source>
</evidence>